<dbReference type="SUPFAM" id="SSF50729">
    <property type="entry name" value="PH domain-like"/>
    <property type="match status" value="1"/>
</dbReference>
<organism evidence="4 5">
    <name type="scientific">Catenaria anguillulae PL171</name>
    <dbReference type="NCBI Taxonomy" id="765915"/>
    <lineage>
        <taxon>Eukaryota</taxon>
        <taxon>Fungi</taxon>
        <taxon>Fungi incertae sedis</taxon>
        <taxon>Blastocladiomycota</taxon>
        <taxon>Blastocladiomycetes</taxon>
        <taxon>Blastocladiales</taxon>
        <taxon>Catenariaceae</taxon>
        <taxon>Catenaria</taxon>
    </lineage>
</organism>
<evidence type="ECO:0000256" key="2">
    <source>
        <dbReference type="SAM" id="MobiDB-lite"/>
    </source>
</evidence>
<dbReference type="InterPro" id="IPR050454">
    <property type="entry name" value="RTT106/SSRP1_HistChap/FACT"/>
</dbReference>
<sequence length="515" mass="54027">MTAQAHAQAQAHPGHLPEPALPALPAAPPAVSNPAVTPLPPSLTPTQTLEAVTPLLPARLATQFAALLQVLPNPSATIISQVIHHLLLASPPPPSKKRALPDHDKDDAASLLPAADASPAPKRPKLAPTAGFNLAPPPSTDILVAIPDLSVSSPLRKKLTLLLTRDALYLAPSRTDPPVFHLAYAQIAKAVLVDAPEKTKRQPMLLVFGNPSTTTAVAGSAYGELEPVTLAVAIPEAIVSAVPESMRRGHVGSNLSFAAIFAHLTSHALGIAPTASNSPAVFASAKRSPMGKRTNHPYLTCYHKGKDGHLWLLTDGLVYGLKKPFLWIPLTNVAAIQLVANGRNKVDVHVHTTTGSDRVGMVVKFDMVEADEAAGVKAYVDKVKRKFASVEGGAKGAAGDDQGKSKPRDVSGVPFLAMDWGEDEDEEDGSAPEDESDHSDSDESDGSGGDDQDDSGSDQDDMGEEGKAAIGSSRRVTRSGRAFVSEAASPTSNEAADEQDHEDDEMDELASDVDI</sequence>
<feature type="compositionally biased region" description="Pro residues" evidence="2">
    <location>
        <begin position="19"/>
        <end position="28"/>
    </location>
</feature>
<gene>
    <name evidence="4" type="ORF">BCR44DRAFT_46818</name>
</gene>
<dbReference type="OrthoDB" id="75754at2759"/>
<feature type="compositionally biased region" description="Acidic residues" evidence="2">
    <location>
        <begin position="495"/>
        <end position="515"/>
    </location>
</feature>
<feature type="region of interest" description="Disordered" evidence="2">
    <location>
        <begin position="113"/>
        <end position="132"/>
    </location>
</feature>
<dbReference type="Gene3D" id="2.30.29.30">
    <property type="entry name" value="Pleckstrin-homology domain (PH domain)/Phosphotyrosine-binding domain (PTB)"/>
    <property type="match status" value="1"/>
</dbReference>
<evidence type="ECO:0000256" key="1">
    <source>
        <dbReference type="ARBA" id="ARBA00006159"/>
    </source>
</evidence>
<name>A0A1Y2HWP6_9FUNG</name>
<dbReference type="PANTHER" id="PTHR45849:SF3">
    <property type="entry name" value="HISTONE CHAPERONE RTT106"/>
    <property type="match status" value="1"/>
</dbReference>
<feature type="compositionally biased region" description="Low complexity" evidence="2">
    <location>
        <begin position="1"/>
        <end position="18"/>
    </location>
</feature>
<evidence type="ECO:0000313" key="5">
    <source>
        <dbReference type="Proteomes" id="UP000193411"/>
    </source>
</evidence>
<proteinExistence type="inferred from homology"/>
<dbReference type="PANTHER" id="PTHR45849">
    <property type="entry name" value="FACT COMPLEX SUBUNIT SSRP1"/>
    <property type="match status" value="1"/>
</dbReference>
<dbReference type="InterPro" id="IPR013719">
    <property type="entry name" value="RTT106/SPT16-like_middle_dom"/>
</dbReference>
<protein>
    <recommendedName>
        <fullName evidence="3">Histone chaperone RTT106/FACT complex subunit SPT16-like middle domain-containing protein</fullName>
    </recommendedName>
</protein>
<dbReference type="Proteomes" id="UP000193411">
    <property type="component" value="Unassembled WGS sequence"/>
</dbReference>
<comment type="similarity">
    <text evidence="1">Belongs to the RTT106 family.</text>
</comment>
<feature type="domain" description="Histone chaperone RTT106/FACT complex subunit SPT16-like middle" evidence="3">
    <location>
        <begin position="296"/>
        <end position="390"/>
    </location>
</feature>
<dbReference type="GO" id="GO:0031491">
    <property type="term" value="F:nucleosome binding"/>
    <property type="evidence" value="ECO:0007669"/>
    <property type="project" value="TreeGrafter"/>
</dbReference>
<comment type="caution">
    <text evidence="4">The sequence shown here is derived from an EMBL/GenBank/DDBJ whole genome shotgun (WGS) entry which is preliminary data.</text>
</comment>
<feature type="region of interest" description="Disordered" evidence="2">
    <location>
        <begin position="1"/>
        <end position="42"/>
    </location>
</feature>
<keyword evidence="5" id="KW-1185">Reference proteome</keyword>
<dbReference type="AlphaFoldDB" id="A0A1Y2HWP6"/>
<evidence type="ECO:0000313" key="4">
    <source>
        <dbReference type="EMBL" id="ORZ39016.1"/>
    </source>
</evidence>
<feature type="region of interest" description="Disordered" evidence="2">
    <location>
        <begin position="390"/>
        <end position="515"/>
    </location>
</feature>
<dbReference type="SMART" id="SM01287">
    <property type="entry name" value="Rtt106"/>
    <property type="match status" value="1"/>
</dbReference>
<dbReference type="STRING" id="765915.A0A1Y2HWP6"/>
<feature type="compositionally biased region" description="Acidic residues" evidence="2">
    <location>
        <begin position="420"/>
        <end position="463"/>
    </location>
</feature>
<evidence type="ECO:0000259" key="3">
    <source>
        <dbReference type="SMART" id="SM01287"/>
    </source>
</evidence>
<reference evidence="4 5" key="1">
    <citation type="submission" date="2016-07" db="EMBL/GenBank/DDBJ databases">
        <title>Pervasive Adenine N6-methylation of Active Genes in Fungi.</title>
        <authorList>
            <consortium name="DOE Joint Genome Institute"/>
            <person name="Mondo S.J."/>
            <person name="Dannebaum R.O."/>
            <person name="Kuo R.C."/>
            <person name="Labutti K."/>
            <person name="Haridas S."/>
            <person name="Kuo A."/>
            <person name="Salamov A."/>
            <person name="Ahrendt S.R."/>
            <person name="Lipzen A."/>
            <person name="Sullivan W."/>
            <person name="Andreopoulos W.B."/>
            <person name="Clum A."/>
            <person name="Lindquist E."/>
            <person name="Daum C."/>
            <person name="Ramamoorthy G.K."/>
            <person name="Gryganskyi A."/>
            <person name="Culley D."/>
            <person name="Magnuson J.K."/>
            <person name="James T.Y."/>
            <person name="O'Malley M.A."/>
            <person name="Stajich J.E."/>
            <person name="Spatafora J.W."/>
            <person name="Visel A."/>
            <person name="Grigoriev I.V."/>
        </authorList>
    </citation>
    <scope>NUCLEOTIDE SEQUENCE [LARGE SCALE GENOMIC DNA]</scope>
    <source>
        <strain evidence="4 5">PL171</strain>
    </source>
</reference>
<dbReference type="Pfam" id="PF08512">
    <property type="entry name" value="Rttp106-like_middle"/>
    <property type="match status" value="1"/>
</dbReference>
<dbReference type="InterPro" id="IPR011993">
    <property type="entry name" value="PH-like_dom_sf"/>
</dbReference>
<dbReference type="EMBL" id="MCFL01000006">
    <property type="protein sequence ID" value="ORZ39016.1"/>
    <property type="molecule type" value="Genomic_DNA"/>
</dbReference>
<accession>A0A1Y2HWP6</accession>
<dbReference type="GO" id="GO:0042393">
    <property type="term" value="F:histone binding"/>
    <property type="evidence" value="ECO:0007669"/>
    <property type="project" value="TreeGrafter"/>
</dbReference>